<dbReference type="InterPro" id="IPR051941">
    <property type="entry name" value="BG_Antigen-Binding_Lectin"/>
</dbReference>
<evidence type="ECO:0000256" key="4">
    <source>
        <dbReference type="ARBA" id="ARBA00022837"/>
    </source>
</evidence>
<accession>A0A6P3WB26</accession>
<keyword evidence="7" id="KW-1185">Reference proteome</keyword>
<organism evidence="7 8">
    <name type="scientific">Clupea harengus</name>
    <name type="common">Atlantic herring</name>
    <dbReference type="NCBI Taxonomy" id="7950"/>
    <lineage>
        <taxon>Eukaryota</taxon>
        <taxon>Metazoa</taxon>
        <taxon>Chordata</taxon>
        <taxon>Craniata</taxon>
        <taxon>Vertebrata</taxon>
        <taxon>Euteleostomi</taxon>
        <taxon>Actinopterygii</taxon>
        <taxon>Neopterygii</taxon>
        <taxon>Teleostei</taxon>
        <taxon>Clupei</taxon>
        <taxon>Clupeiformes</taxon>
        <taxon>Clupeoidei</taxon>
        <taxon>Clupeidae</taxon>
        <taxon>Clupea</taxon>
    </lineage>
</organism>
<gene>
    <name evidence="8" type="primary">LOC105909820</name>
</gene>
<keyword evidence="3" id="KW-0479">Metal-binding</keyword>
<dbReference type="Proteomes" id="UP000515152">
    <property type="component" value="Chromosome 5"/>
</dbReference>
<evidence type="ECO:0000256" key="3">
    <source>
        <dbReference type="ARBA" id="ARBA00022723"/>
    </source>
</evidence>
<evidence type="ECO:0000313" key="8">
    <source>
        <dbReference type="RefSeq" id="XP_012693938.3"/>
    </source>
</evidence>
<sequence>MSKSKYCVDSVFYSAKYANRAGVISSIPAGRFHNTTFRDNKVGRYVNILLPGSGRLLTLCEVEVYGYLESDKHVALRGVATQSSLFGHGFALNAIDGNREANYHHGSCTHTAKQISPWWRLDLLQNHEVFSVTITNRGDQSPERLNGAEIRIGTRLDNDGIGEKRCAVISSIPPGASRSFVCNGMIGRYVIVVIPRRADYLALCEVEVFGSPLY</sequence>
<evidence type="ECO:0000256" key="2">
    <source>
        <dbReference type="ARBA" id="ARBA00022525"/>
    </source>
</evidence>
<dbReference type="AlphaFoldDB" id="A0A6P3WB26"/>
<protein>
    <submittedName>
        <fullName evidence="8">Fucolectin-like</fullName>
    </submittedName>
</protein>
<evidence type="ECO:0000256" key="5">
    <source>
        <dbReference type="ARBA" id="ARBA00023157"/>
    </source>
</evidence>
<comment type="subcellular location">
    <subcellularLocation>
        <location evidence="1">Secreted</location>
    </subcellularLocation>
</comment>
<dbReference type="GO" id="GO:0046872">
    <property type="term" value="F:metal ion binding"/>
    <property type="evidence" value="ECO:0007669"/>
    <property type="project" value="UniProtKB-KW"/>
</dbReference>
<feature type="domain" description="Fucolectin tachylectin-4 pentraxin-1" evidence="6">
    <location>
        <begin position="71"/>
        <end position="214"/>
    </location>
</feature>
<dbReference type="Pfam" id="PF22633">
    <property type="entry name" value="F5_F8_type_C_2"/>
    <property type="match status" value="1"/>
</dbReference>
<reference evidence="8" key="1">
    <citation type="submission" date="2025-08" db="UniProtKB">
        <authorList>
            <consortium name="RefSeq"/>
        </authorList>
    </citation>
    <scope>IDENTIFICATION</scope>
</reference>
<dbReference type="RefSeq" id="XP_012693938.3">
    <property type="nucleotide sequence ID" value="XM_012838484.3"/>
</dbReference>
<evidence type="ECO:0000313" key="7">
    <source>
        <dbReference type="Proteomes" id="UP000515152"/>
    </source>
</evidence>
<dbReference type="PANTHER" id="PTHR45713">
    <property type="entry name" value="FTP DOMAIN-CONTAINING PROTEIN"/>
    <property type="match status" value="1"/>
</dbReference>
<keyword evidence="5" id="KW-1015">Disulfide bond</keyword>
<dbReference type="InterPro" id="IPR006585">
    <property type="entry name" value="FTP1"/>
</dbReference>
<evidence type="ECO:0000256" key="1">
    <source>
        <dbReference type="ARBA" id="ARBA00004613"/>
    </source>
</evidence>
<proteinExistence type="predicted"/>
<keyword evidence="4" id="KW-0106">Calcium</keyword>
<dbReference type="GeneID" id="105909820"/>
<dbReference type="SMART" id="SM00607">
    <property type="entry name" value="FTP"/>
    <property type="match status" value="1"/>
</dbReference>
<keyword evidence="2" id="KW-0964">Secreted</keyword>
<evidence type="ECO:0000259" key="6">
    <source>
        <dbReference type="SMART" id="SM00607"/>
    </source>
</evidence>
<dbReference type="OrthoDB" id="547680at2759"/>
<dbReference type="PANTHER" id="PTHR45713:SF8">
    <property type="entry name" value="SI:CH211-215K15.4"/>
    <property type="match status" value="1"/>
</dbReference>
<name>A0A6P3WB26_CLUHA</name>
<dbReference type="KEGG" id="char:105909820"/>